<dbReference type="SUPFAM" id="SSF159245">
    <property type="entry name" value="AttH-like"/>
    <property type="match status" value="1"/>
</dbReference>
<dbReference type="Pfam" id="PF07143">
    <property type="entry name" value="CrtC"/>
    <property type="match status" value="1"/>
</dbReference>
<evidence type="ECO:0000256" key="1">
    <source>
        <dbReference type="SAM" id="SignalP"/>
    </source>
</evidence>
<dbReference type="PANTHER" id="PTHR38591:SF1">
    <property type="entry name" value="BLL1000 PROTEIN"/>
    <property type="match status" value="1"/>
</dbReference>
<dbReference type="PANTHER" id="PTHR38591">
    <property type="entry name" value="HYDROLASE"/>
    <property type="match status" value="1"/>
</dbReference>
<keyword evidence="1" id="KW-0732">Signal</keyword>
<gene>
    <name evidence="3" type="ORF">DSM104440_02137</name>
</gene>
<dbReference type="Proteomes" id="UP000503096">
    <property type="component" value="Chromosome"/>
</dbReference>
<organism evidence="3 4">
    <name type="scientific">Usitatibacter palustris</name>
    <dbReference type="NCBI Taxonomy" id="2732487"/>
    <lineage>
        <taxon>Bacteria</taxon>
        <taxon>Pseudomonadati</taxon>
        <taxon>Pseudomonadota</taxon>
        <taxon>Betaproteobacteria</taxon>
        <taxon>Nitrosomonadales</taxon>
        <taxon>Usitatibacteraceae</taxon>
        <taxon>Usitatibacter</taxon>
    </lineage>
</organism>
<feature type="chain" id="PRO_5026918317" description="AttH domain-containing protein" evidence="1">
    <location>
        <begin position="28"/>
        <end position="361"/>
    </location>
</feature>
<accession>A0A6M4H930</accession>
<evidence type="ECO:0000313" key="4">
    <source>
        <dbReference type="Proteomes" id="UP000503096"/>
    </source>
</evidence>
<dbReference type="Gene3D" id="2.40.370.10">
    <property type="entry name" value="AttH-like domain"/>
    <property type="match status" value="2"/>
</dbReference>
<dbReference type="InterPro" id="IPR010791">
    <property type="entry name" value="AttH_dom"/>
</dbReference>
<dbReference type="InParanoid" id="A0A6M4H930"/>
<proteinExistence type="predicted"/>
<reference evidence="3 4" key="1">
    <citation type="submission" date="2020-04" db="EMBL/GenBank/DDBJ databases">
        <title>Usitatibacter rugosus gen. nov., sp. nov. and Usitatibacter palustris sp. nov., novel members of Usitatibacteraceae fam. nov. within the order Nitrosomonadales isolated from soil.</title>
        <authorList>
            <person name="Huber K.J."/>
            <person name="Neumann-Schaal M."/>
            <person name="Geppert A."/>
            <person name="Luckner M."/>
            <person name="Wanner G."/>
            <person name="Overmann J."/>
        </authorList>
    </citation>
    <scope>NUCLEOTIDE SEQUENCE [LARGE SCALE GENOMIC DNA]</scope>
    <source>
        <strain evidence="3 4">Swamp67</strain>
    </source>
</reference>
<dbReference type="AlphaFoldDB" id="A0A6M4H930"/>
<dbReference type="RefSeq" id="WP_171162484.1">
    <property type="nucleotide sequence ID" value="NZ_CP053073.1"/>
</dbReference>
<name>A0A6M4H930_9PROT</name>
<feature type="domain" description="AttH" evidence="2">
    <location>
        <begin position="54"/>
        <end position="223"/>
    </location>
</feature>
<evidence type="ECO:0000259" key="2">
    <source>
        <dbReference type="Pfam" id="PF07143"/>
    </source>
</evidence>
<dbReference type="Pfam" id="PF17186">
    <property type="entry name" value="Lipocalin_9"/>
    <property type="match status" value="1"/>
</dbReference>
<protein>
    <recommendedName>
        <fullName evidence="2">AttH domain-containing protein</fullName>
    </recommendedName>
</protein>
<dbReference type="KEGG" id="upl:DSM104440_02137"/>
<evidence type="ECO:0000313" key="3">
    <source>
        <dbReference type="EMBL" id="QJR15318.1"/>
    </source>
</evidence>
<dbReference type="EMBL" id="CP053073">
    <property type="protein sequence ID" value="QJR15318.1"/>
    <property type="molecule type" value="Genomic_DNA"/>
</dbReference>
<sequence>MPRSAFIRVYLRTLPCFLLLLAGHSAASPDFDPVVPGRAITLAADGGAHPGHRIEWWYVTGQVESPRGPLGFQVTFFRVRNPAAETSPSRFAPAQLLFAHAAVAEPAHGKLRHDQRTARTGFGLAETRAGATDVVIDDWMLRREGETYRTRIPAEGFTLDLTLRPTQPVLLQGDRGFSRKGVSLEEASYYYSEPQLETSGTITLGTQVLAVKGTAWLDHEWSSAPLAKDAAGWDWVGANLDDGSALMAFRMRSKDGGVLWATATQRARDGTLKHFDAAAVRFTPRRTWKSPRTSTTYPVAMDLEVGGQSWRLEPLMDDQELDGRASTGTLYWEGAISLTNAQGARGRGYLELTGYRERVPF</sequence>
<keyword evidence="4" id="KW-1185">Reference proteome</keyword>
<dbReference type="InterPro" id="IPR023374">
    <property type="entry name" value="AttH-like_dom_sf"/>
</dbReference>
<feature type="signal peptide" evidence="1">
    <location>
        <begin position="1"/>
        <end position="27"/>
    </location>
</feature>